<dbReference type="RefSeq" id="WP_109599634.1">
    <property type="nucleotide sequence ID" value="NZ_BONA01000082.1"/>
</dbReference>
<dbReference type="Gene3D" id="1.10.10.10">
    <property type="entry name" value="Winged helix-like DNA-binding domain superfamily/Winged helix DNA-binding domain"/>
    <property type="match status" value="1"/>
</dbReference>
<protein>
    <submittedName>
        <fullName evidence="2">Uncharacterized protein</fullName>
    </submittedName>
</protein>
<feature type="region of interest" description="Disordered" evidence="1">
    <location>
        <begin position="1"/>
        <end position="20"/>
    </location>
</feature>
<reference evidence="2 3" key="1">
    <citation type="submission" date="2018-05" db="EMBL/GenBank/DDBJ databases">
        <title>Genomic Encyclopedia of Archaeal and Bacterial Type Strains, Phase II (KMG-II): from individual species to whole genera.</title>
        <authorList>
            <person name="Goeker M."/>
        </authorList>
    </citation>
    <scope>NUCLEOTIDE SEQUENCE [LARGE SCALE GENOMIC DNA]</scope>
    <source>
        <strain evidence="2 3">DSM 45184</strain>
    </source>
</reference>
<dbReference type="InterPro" id="IPR036388">
    <property type="entry name" value="WH-like_DNA-bd_sf"/>
</dbReference>
<organism evidence="2 3">
    <name type="scientific">Actinoplanes xinjiangensis</name>
    <dbReference type="NCBI Taxonomy" id="512350"/>
    <lineage>
        <taxon>Bacteria</taxon>
        <taxon>Bacillati</taxon>
        <taxon>Actinomycetota</taxon>
        <taxon>Actinomycetes</taxon>
        <taxon>Micromonosporales</taxon>
        <taxon>Micromonosporaceae</taxon>
        <taxon>Actinoplanes</taxon>
    </lineage>
</organism>
<evidence type="ECO:0000313" key="3">
    <source>
        <dbReference type="Proteomes" id="UP000245697"/>
    </source>
</evidence>
<evidence type="ECO:0000313" key="2">
    <source>
        <dbReference type="EMBL" id="PWK40889.1"/>
    </source>
</evidence>
<gene>
    <name evidence="2" type="ORF">BC793_118119</name>
</gene>
<dbReference type="Proteomes" id="UP000245697">
    <property type="component" value="Unassembled WGS sequence"/>
</dbReference>
<dbReference type="OrthoDB" id="9883030at2"/>
<accession>A0A316F8U6</accession>
<comment type="caution">
    <text evidence="2">The sequence shown here is derived from an EMBL/GenBank/DDBJ whole genome shotgun (WGS) entry which is preliminary data.</text>
</comment>
<sequence length="154" mass="17016">MRRTDITDPRSGGDPGSRERWRPLAQQLSERFTAAGGSDEEMVQAAVTTILDAERRLGAHRPDFCQRVVPLVIRALRRHRRERIRGRSVGGRPLTALQLAVVAAEGELFRCLRRSPTVAEVATHLDMAQHQVVTGLEAGWPPGPGGFTPRPEDP</sequence>
<keyword evidence="3" id="KW-1185">Reference proteome</keyword>
<dbReference type="EMBL" id="QGGR01000018">
    <property type="protein sequence ID" value="PWK40889.1"/>
    <property type="molecule type" value="Genomic_DNA"/>
</dbReference>
<name>A0A316F8U6_9ACTN</name>
<proteinExistence type="predicted"/>
<evidence type="ECO:0000256" key="1">
    <source>
        <dbReference type="SAM" id="MobiDB-lite"/>
    </source>
</evidence>
<dbReference type="AlphaFoldDB" id="A0A316F8U6"/>